<feature type="coiled-coil region" evidence="1">
    <location>
        <begin position="79"/>
        <end position="106"/>
    </location>
</feature>
<dbReference type="OrthoDB" id="1746513at2759"/>
<evidence type="ECO:0000256" key="1">
    <source>
        <dbReference type="SAM" id="Coils"/>
    </source>
</evidence>
<dbReference type="Proteomes" id="UP000245207">
    <property type="component" value="Unassembled WGS sequence"/>
</dbReference>
<sequence length="112" mass="13341">MKVKWATNENVIDCGIFLMMHMEQYDGETAKNWNLDLPKEGREQEIQIIKLRIKYATKMLMHELNIHREKMSEEAFEFARKYTDKAMKQEMIMAELEKKKKEQAAERVASAK</sequence>
<protein>
    <recommendedName>
        <fullName evidence="4">Ulp1 protease family, C-terminal catalytic domain-containing protein</fullName>
    </recommendedName>
</protein>
<evidence type="ECO:0000313" key="2">
    <source>
        <dbReference type="EMBL" id="PWA40730.1"/>
    </source>
</evidence>
<keyword evidence="3" id="KW-1185">Reference proteome</keyword>
<proteinExistence type="predicted"/>
<accession>A0A2U1KVG3</accession>
<name>A0A2U1KVG3_ARTAN</name>
<reference evidence="2 3" key="1">
    <citation type="journal article" date="2018" name="Mol. Plant">
        <title>The genome of Artemisia annua provides insight into the evolution of Asteraceae family and artemisinin biosynthesis.</title>
        <authorList>
            <person name="Shen Q."/>
            <person name="Zhang L."/>
            <person name="Liao Z."/>
            <person name="Wang S."/>
            <person name="Yan T."/>
            <person name="Shi P."/>
            <person name="Liu M."/>
            <person name="Fu X."/>
            <person name="Pan Q."/>
            <person name="Wang Y."/>
            <person name="Lv Z."/>
            <person name="Lu X."/>
            <person name="Zhang F."/>
            <person name="Jiang W."/>
            <person name="Ma Y."/>
            <person name="Chen M."/>
            <person name="Hao X."/>
            <person name="Li L."/>
            <person name="Tang Y."/>
            <person name="Lv G."/>
            <person name="Zhou Y."/>
            <person name="Sun X."/>
            <person name="Brodelius P.E."/>
            <person name="Rose J.K.C."/>
            <person name="Tang K."/>
        </authorList>
    </citation>
    <scope>NUCLEOTIDE SEQUENCE [LARGE SCALE GENOMIC DNA]</scope>
    <source>
        <strain evidence="3">cv. Huhao1</strain>
        <tissue evidence="2">Leaf</tissue>
    </source>
</reference>
<dbReference type="AlphaFoldDB" id="A0A2U1KVG3"/>
<evidence type="ECO:0000313" key="3">
    <source>
        <dbReference type="Proteomes" id="UP000245207"/>
    </source>
</evidence>
<organism evidence="2 3">
    <name type="scientific">Artemisia annua</name>
    <name type="common">Sweet wormwood</name>
    <dbReference type="NCBI Taxonomy" id="35608"/>
    <lineage>
        <taxon>Eukaryota</taxon>
        <taxon>Viridiplantae</taxon>
        <taxon>Streptophyta</taxon>
        <taxon>Embryophyta</taxon>
        <taxon>Tracheophyta</taxon>
        <taxon>Spermatophyta</taxon>
        <taxon>Magnoliopsida</taxon>
        <taxon>eudicotyledons</taxon>
        <taxon>Gunneridae</taxon>
        <taxon>Pentapetalae</taxon>
        <taxon>asterids</taxon>
        <taxon>campanulids</taxon>
        <taxon>Asterales</taxon>
        <taxon>Asteraceae</taxon>
        <taxon>Asteroideae</taxon>
        <taxon>Anthemideae</taxon>
        <taxon>Artemisiinae</taxon>
        <taxon>Artemisia</taxon>
    </lineage>
</organism>
<keyword evidence="1" id="KW-0175">Coiled coil</keyword>
<dbReference type="EMBL" id="PKPP01013580">
    <property type="protein sequence ID" value="PWA40730.1"/>
    <property type="molecule type" value="Genomic_DNA"/>
</dbReference>
<comment type="caution">
    <text evidence="2">The sequence shown here is derived from an EMBL/GenBank/DDBJ whole genome shotgun (WGS) entry which is preliminary data.</text>
</comment>
<gene>
    <name evidence="2" type="ORF">CTI12_AA560200</name>
</gene>
<evidence type="ECO:0008006" key="4">
    <source>
        <dbReference type="Google" id="ProtNLM"/>
    </source>
</evidence>